<dbReference type="AlphaFoldDB" id="A0AAN7ZAU8"/>
<dbReference type="GO" id="GO:0061574">
    <property type="term" value="C:ASAP complex"/>
    <property type="evidence" value="ECO:0007669"/>
    <property type="project" value="TreeGrafter"/>
</dbReference>
<name>A0AAN7ZAU8_9PEZI</name>
<evidence type="ECO:0000313" key="5">
    <source>
        <dbReference type="Proteomes" id="UP001305414"/>
    </source>
</evidence>
<proteinExistence type="predicted"/>
<evidence type="ECO:0000313" key="4">
    <source>
        <dbReference type="EMBL" id="KAK5636907.1"/>
    </source>
</evidence>
<evidence type="ECO:0000259" key="3">
    <source>
        <dbReference type="PROSITE" id="PS50102"/>
    </source>
</evidence>
<dbReference type="GO" id="GO:0003723">
    <property type="term" value="F:RNA binding"/>
    <property type="evidence" value="ECO:0007669"/>
    <property type="project" value="UniProtKB-UniRule"/>
</dbReference>
<evidence type="ECO:0000256" key="1">
    <source>
        <dbReference type="ARBA" id="ARBA00022884"/>
    </source>
</evidence>
<keyword evidence="1 2" id="KW-0694">RNA-binding</keyword>
<feature type="domain" description="RRM" evidence="3">
    <location>
        <begin position="106"/>
        <end position="184"/>
    </location>
</feature>
<dbReference type="InterPro" id="IPR035979">
    <property type="entry name" value="RBD_domain_sf"/>
</dbReference>
<comment type="caution">
    <text evidence="4">The sequence shown here is derived from an EMBL/GenBank/DDBJ whole genome shotgun (WGS) entry which is preliminary data.</text>
</comment>
<dbReference type="Gene3D" id="3.30.70.330">
    <property type="match status" value="1"/>
</dbReference>
<protein>
    <recommendedName>
        <fullName evidence="3">RRM domain-containing protein</fullName>
    </recommendedName>
</protein>
<dbReference type="GO" id="GO:0005737">
    <property type="term" value="C:cytoplasm"/>
    <property type="evidence" value="ECO:0007669"/>
    <property type="project" value="TreeGrafter"/>
</dbReference>
<gene>
    <name evidence="4" type="ORF">RRF57_012619</name>
</gene>
<dbReference type="GO" id="GO:0000398">
    <property type="term" value="P:mRNA splicing, via spliceosome"/>
    <property type="evidence" value="ECO:0007669"/>
    <property type="project" value="TreeGrafter"/>
</dbReference>
<dbReference type="Pfam" id="PF00076">
    <property type="entry name" value="RRM_1"/>
    <property type="match status" value="1"/>
</dbReference>
<dbReference type="GO" id="GO:0005654">
    <property type="term" value="C:nucleoplasm"/>
    <property type="evidence" value="ECO:0007669"/>
    <property type="project" value="TreeGrafter"/>
</dbReference>
<dbReference type="PANTHER" id="PTHR15481">
    <property type="entry name" value="RIBONUCLEIC ACID BINDING PROTEIN S1"/>
    <property type="match status" value="1"/>
</dbReference>
<dbReference type="Proteomes" id="UP001305414">
    <property type="component" value="Unassembled WGS sequence"/>
</dbReference>
<dbReference type="SUPFAM" id="SSF54928">
    <property type="entry name" value="RNA-binding domain, RBD"/>
    <property type="match status" value="1"/>
</dbReference>
<dbReference type="PANTHER" id="PTHR15481:SF0">
    <property type="entry name" value="LD23870P-RELATED"/>
    <property type="match status" value="1"/>
</dbReference>
<dbReference type="InterPro" id="IPR012677">
    <property type="entry name" value="Nucleotide-bd_a/b_plait_sf"/>
</dbReference>
<dbReference type="SMART" id="SM00360">
    <property type="entry name" value="RRM"/>
    <property type="match status" value="1"/>
</dbReference>
<sequence>MHVLMDMQISGYSVLAQQMAGSASASSKGTRAFQLRGCLDQEAYQTWITGRIIHARLRRRRGIPAAIRAHRHLPQMLTIMATIAHPGVEVEVVVALGAGAGALVAAVIVVEKLSKTINEDHLYEIFGQYGTIRDLDLPMSRQFGTNRGTAYILYVNEADAEAAIASMHEANLDGSIINTPESLDPAFEVVLAVVQAEEEEEEEEEWVAEVAEEALVSEEALEGIVHLSVPDDQLVITLILIDQGPTLDLDPPLHAATVVAQSPTILGPGHLQDVEVVDEGAVTTTTMIIVADVVVQVMIVIAAVVAHAHQKGLTDN</sequence>
<dbReference type="InterPro" id="IPR000504">
    <property type="entry name" value="RRM_dom"/>
</dbReference>
<dbReference type="EMBL" id="JAWHQM010000083">
    <property type="protein sequence ID" value="KAK5636907.1"/>
    <property type="molecule type" value="Genomic_DNA"/>
</dbReference>
<reference evidence="4 5" key="1">
    <citation type="submission" date="2023-10" db="EMBL/GenBank/DDBJ databases">
        <title>Draft genome sequence of Xylaria bambusicola isolate GMP-LS, the root and basal stem rot pathogen of sugarcane in Indonesia.</title>
        <authorList>
            <person name="Selvaraj P."/>
            <person name="Muralishankar V."/>
            <person name="Muruganantham S."/>
            <person name="Sp S."/>
            <person name="Haryani S."/>
            <person name="Lau K.J.X."/>
            <person name="Naqvi N.I."/>
        </authorList>
    </citation>
    <scope>NUCLEOTIDE SEQUENCE [LARGE SCALE GENOMIC DNA]</scope>
    <source>
        <strain evidence="4">GMP-LS</strain>
    </source>
</reference>
<keyword evidence="5" id="KW-1185">Reference proteome</keyword>
<organism evidence="4 5">
    <name type="scientific">Xylaria bambusicola</name>
    <dbReference type="NCBI Taxonomy" id="326684"/>
    <lineage>
        <taxon>Eukaryota</taxon>
        <taxon>Fungi</taxon>
        <taxon>Dikarya</taxon>
        <taxon>Ascomycota</taxon>
        <taxon>Pezizomycotina</taxon>
        <taxon>Sordariomycetes</taxon>
        <taxon>Xylariomycetidae</taxon>
        <taxon>Xylariales</taxon>
        <taxon>Xylariaceae</taxon>
        <taxon>Xylaria</taxon>
    </lineage>
</organism>
<accession>A0AAN7ZAU8</accession>
<evidence type="ECO:0000256" key="2">
    <source>
        <dbReference type="PROSITE-ProRule" id="PRU00176"/>
    </source>
</evidence>
<dbReference type="PROSITE" id="PS50102">
    <property type="entry name" value="RRM"/>
    <property type="match status" value="1"/>
</dbReference>